<name>A0A926HID8_9FIRM</name>
<reference evidence="1" key="1">
    <citation type="submission" date="2020-08" db="EMBL/GenBank/DDBJ databases">
        <title>Genome public.</title>
        <authorList>
            <person name="Liu C."/>
            <person name="Sun Q."/>
        </authorList>
    </citation>
    <scope>NUCLEOTIDE SEQUENCE</scope>
    <source>
        <strain evidence="1">NSJ-44</strain>
    </source>
</reference>
<proteinExistence type="predicted"/>
<protein>
    <submittedName>
        <fullName evidence="1">Stage II sporulation protein R</fullName>
    </submittedName>
</protein>
<dbReference type="EMBL" id="JACRSO010000001">
    <property type="protein sequence ID" value="MBC8528677.1"/>
    <property type="molecule type" value="Genomic_DNA"/>
</dbReference>
<dbReference type="Proteomes" id="UP000654279">
    <property type="component" value="Unassembled WGS sequence"/>
</dbReference>
<dbReference type="InterPro" id="IPR014202">
    <property type="entry name" value="Spore_II_R"/>
</dbReference>
<dbReference type="AlphaFoldDB" id="A0A926HID8"/>
<dbReference type="RefSeq" id="WP_171025980.1">
    <property type="nucleotide sequence ID" value="NZ_JACRSO010000001.1"/>
</dbReference>
<gene>
    <name evidence="1" type="primary">spoIIR</name>
    <name evidence="1" type="ORF">H8699_04395</name>
</gene>
<dbReference type="NCBIfam" id="TIGR02837">
    <property type="entry name" value="spore_II_R"/>
    <property type="match status" value="1"/>
</dbReference>
<sequence length="194" mass="21992">MLKRWMTVGLVAMVMICCGFTAMRGTPELVPGVLRLHIRANSDSVEDQRIKLQVRDRLTSEFSHLLAQVQDADQAEAVLQAQLPQIEQTAQETLRAAGFDYGAHAEIAVQTFPERRYGEIIYPAGDYRALTLYLGTGGGHNWWCVMFPPLCFVDAQQQEENQTLELTEQAPPVTLKSHIADWLREWKWPGYTES</sequence>
<evidence type="ECO:0000313" key="1">
    <source>
        <dbReference type="EMBL" id="MBC8528677.1"/>
    </source>
</evidence>
<organism evidence="1 2">
    <name type="scientific">Luoshenia tenuis</name>
    <dbReference type="NCBI Taxonomy" id="2763654"/>
    <lineage>
        <taxon>Bacteria</taxon>
        <taxon>Bacillati</taxon>
        <taxon>Bacillota</taxon>
        <taxon>Clostridia</taxon>
        <taxon>Christensenellales</taxon>
        <taxon>Christensenellaceae</taxon>
        <taxon>Luoshenia</taxon>
    </lineage>
</organism>
<evidence type="ECO:0000313" key="2">
    <source>
        <dbReference type="Proteomes" id="UP000654279"/>
    </source>
</evidence>
<keyword evidence="2" id="KW-1185">Reference proteome</keyword>
<comment type="caution">
    <text evidence="1">The sequence shown here is derived from an EMBL/GenBank/DDBJ whole genome shotgun (WGS) entry which is preliminary data.</text>
</comment>
<accession>A0A926HID8</accession>
<dbReference type="Pfam" id="PF09551">
    <property type="entry name" value="Spore_II_R"/>
    <property type="match status" value="1"/>
</dbReference>